<dbReference type="Pfam" id="PF13472">
    <property type="entry name" value="Lipase_GDSL_2"/>
    <property type="match status" value="1"/>
</dbReference>
<protein>
    <recommendedName>
        <fullName evidence="2">SGNH hydrolase-type esterase domain-containing protein</fullName>
    </recommendedName>
</protein>
<evidence type="ECO:0000313" key="3">
    <source>
        <dbReference type="EMBL" id="MBS0027175.1"/>
    </source>
</evidence>
<proteinExistence type="predicted"/>
<dbReference type="Gene3D" id="3.40.50.1110">
    <property type="entry name" value="SGNH hydrolase"/>
    <property type="match status" value="1"/>
</dbReference>
<name>A0ABS5IWD4_9BACT</name>
<feature type="transmembrane region" description="Helical" evidence="1">
    <location>
        <begin position="6"/>
        <end position="23"/>
    </location>
</feature>
<dbReference type="EMBL" id="JAGTXB010000003">
    <property type="protein sequence ID" value="MBS0027175.1"/>
    <property type="molecule type" value="Genomic_DNA"/>
</dbReference>
<accession>A0ABS5IWD4</accession>
<dbReference type="PANTHER" id="PTHR30383">
    <property type="entry name" value="THIOESTERASE 1/PROTEASE 1/LYSOPHOSPHOLIPASE L1"/>
    <property type="match status" value="1"/>
</dbReference>
<feature type="domain" description="SGNH hydrolase-type esterase" evidence="2">
    <location>
        <begin position="48"/>
        <end position="196"/>
    </location>
</feature>
<keyword evidence="1" id="KW-0812">Transmembrane</keyword>
<evidence type="ECO:0000313" key="4">
    <source>
        <dbReference type="Proteomes" id="UP000676386"/>
    </source>
</evidence>
<dbReference type="SUPFAM" id="SSF52266">
    <property type="entry name" value="SGNH hydrolase"/>
    <property type="match status" value="1"/>
</dbReference>
<gene>
    <name evidence="3" type="ORF">KE626_07635</name>
</gene>
<organism evidence="3 4">
    <name type="scientific">Chitinophaga hostae</name>
    <dbReference type="NCBI Taxonomy" id="2831022"/>
    <lineage>
        <taxon>Bacteria</taxon>
        <taxon>Pseudomonadati</taxon>
        <taxon>Bacteroidota</taxon>
        <taxon>Chitinophagia</taxon>
        <taxon>Chitinophagales</taxon>
        <taxon>Chitinophagaceae</taxon>
        <taxon>Chitinophaga</taxon>
    </lineage>
</organism>
<dbReference type="Proteomes" id="UP000676386">
    <property type="component" value="Unassembled WGS sequence"/>
</dbReference>
<dbReference type="InterPro" id="IPR036514">
    <property type="entry name" value="SGNH_hydro_sf"/>
</dbReference>
<comment type="caution">
    <text evidence="3">The sequence shown here is derived from an EMBL/GenBank/DDBJ whole genome shotgun (WGS) entry which is preliminary data.</text>
</comment>
<dbReference type="RefSeq" id="WP_211972281.1">
    <property type="nucleotide sequence ID" value="NZ_CBFHAM010000020.1"/>
</dbReference>
<reference evidence="3 4" key="1">
    <citation type="submission" date="2021-04" db="EMBL/GenBank/DDBJ databases">
        <title>Chitinophaga sp. nov., isolated from the rhizosphere soil.</title>
        <authorList>
            <person name="He S."/>
        </authorList>
    </citation>
    <scope>NUCLEOTIDE SEQUENCE [LARGE SCALE GENOMIC DNA]</scope>
    <source>
        <strain evidence="3 4">2R12</strain>
    </source>
</reference>
<sequence length="275" mass="30648">MALLTFISALLLIAFGLLIYLGFRRKAINNPKSFLKKATDVPGKRLVLFGDSQTHSTLSSDYASMLRSVLNKTPVHVINAGKNGDTALGLLHRLKRDVLPCRPDLLIIYAGTNDVLQKTTLKNYSSYLSEIIQQVKALKDIPIALVSFPPLGENLRSRRNAEVDRFNQVLSELAAAFKISYLPFNETLKAYLSDKPQSDDSEFSMRISRLLMAAFKKYYLGQSYNKISGANRLHILTDGIHLNDISGGILATMLQQWIMKQPAHTGLAHQVDLSD</sequence>
<evidence type="ECO:0000259" key="2">
    <source>
        <dbReference type="Pfam" id="PF13472"/>
    </source>
</evidence>
<evidence type="ECO:0000256" key="1">
    <source>
        <dbReference type="SAM" id="Phobius"/>
    </source>
</evidence>
<dbReference type="PANTHER" id="PTHR30383:SF5">
    <property type="entry name" value="SGNH HYDROLASE-TYPE ESTERASE DOMAIN-CONTAINING PROTEIN"/>
    <property type="match status" value="1"/>
</dbReference>
<keyword evidence="4" id="KW-1185">Reference proteome</keyword>
<keyword evidence="1" id="KW-0472">Membrane</keyword>
<dbReference type="InterPro" id="IPR013830">
    <property type="entry name" value="SGNH_hydro"/>
</dbReference>
<dbReference type="InterPro" id="IPR051532">
    <property type="entry name" value="Ester_Hydrolysis_Enzymes"/>
</dbReference>
<keyword evidence="1" id="KW-1133">Transmembrane helix</keyword>